<gene>
    <name evidence="2" type="ORF">DERYTH_LOCUS27076</name>
</gene>
<dbReference type="AlphaFoldDB" id="A0A9N9KCI6"/>
<keyword evidence="3" id="KW-1185">Reference proteome</keyword>
<accession>A0A9N9KCI6</accession>
<evidence type="ECO:0000313" key="2">
    <source>
        <dbReference type="EMBL" id="CAG8821162.1"/>
    </source>
</evidence>
<feature type="compositionally biased region" description="Basic and acidic residues" evidence="1">
    <location>
        <begin position="75"/>
        <end position="103"/>
    </location>
</feature>
<comment type="caution">
    <text evidence="2">The sequence shown here is derived from an EMBL/GenBank/DDBJ whole genome shotgun (WGS) entry which is preliminary data.</text>
</comment>
<protein>
    <submittedName>
        <fullName evidence="2">2732_t:CDS:1</fullName>
    </submittedName>
</protein>
<proteinExistence type="predicted"/>
<feature type="non-terminal residue" evidence="2">
    <location>
        <position position="1"/>
    </location>
</feature>
<dbReference type="OrthoDB" id="2425974at2759"/>
<dbReference type="Proteomes" id="UP000789405">
    <property type="component" value="Unassembled WGS sequence"/>
</dbReference>
<organism evidence="2 3">
    <name type="scientific">Dentiscutata erythropus</name>
    <dbReference type="NCBI Taxonomy" id="1348616"/>
    <lineage>
        <taxon>Eukaryota</taxon>
        <taxon>Fungi</taxon>
        <taxon>Fungi incertae sedis</taxon>
        <taxon>Mucoromycota</taxon>
        <taxon>Glomeromycotina</taxon>
        <taxon>Glomeromycetes</taxon>
        <taxon>Diversisporales</taxon>
        <taxon>Gigasporaceae</taxon>
        <taxon>Dentiscutata</taxon>
    </lineage>
</organism>
<feature type="region of interest" description="Disordered" evidence="1">
    <location>
        <begin position="71"/>
        <end position="103"/>
    </location>
</feature>
<name>A0A9N9KCI6_9GLOM</name>
<reference evidence="2" key="1">
    <citation type="submission" date="2021-06" db="EMBL/GenBank/DDBJ databases">
        <authorList>
            <person name="Kallberg Y."/>
            <person name="Tangrot J."/>
            <person name="Rosling A."/>
        </authorList>
    </citation>
    <scope>NUCLEOTIDE SEQUENCE</scope>
    <source>
        <strain evidence="2">MA453B</strain>
    </source>
</reference>
<evidence type="ECO:0000256" key="1">
    <source>
        <dbReference type="SAM" id="MobiDB-lite"/>
    </source>
</evidence>
<evidence type="ECO:0000313" key="3">
    <source>
        <dbReference type="Proteomes" id="UP000789405"/>
    </source>
</evidence>
<sequence>GLKFALENGLINEFVELIVKFIENHSGVITNKHVTVNITQIKNPKKLKHKGRPKLFNSIQSILQDLNTTQNLNSRQDKSRRIMETDTKSEYIEELPSKNESIK</sequence>
<dbReference type="EMBL" id="CAJVPY010060328">
    <property type="protein sequence ID" value="CAG8821162.1"/>
    <property type="molecule type" value="Genomic_DNA"/>
</dbReference>